<dbReference type="Proteomes" id="UP000251800">
    <property type="component" value="Unassembled WGS sequence"/>
</dbReference>
<dbReference type="GO" id="GO:0017038">
    <property type="term" value="P:protein import"/>
    <property type="evidence" value="ECO:0007669"/>
    <property type="project" value="TreeGrafter"/>
</dbReference>
<protein>
    <submittedName>
        <fullName evidence="9">Biopolymer transporter ExbB</fullName>
    </submittedName>
</protein>
<evidence type="ECO:0000313" key="10">
    <source>
        <dbReference type="Proteomes" id="UP000251800"/>
    </source>
</evidence>
<keyword evidence="6" id="KW-0813">Transport</keyword>
<dbReference type="AlphaFoldDB" id="A0A383XRQ7"/>
<dbReference type="OrthoDB" id="4045at2"/>
<keyword evidence="6" id="KW-0653">Protein transport</keyword>
<dbReference type="InterPro" id="IPR050790">
    <property type="entry name" value="ExbB/TolQ_transport"/>
</dbReference>
<dbReference type="GO" id="GO:0005886">
    <property type="term" value="C:plasma membrane"/>
    <property type="evidence" value="ECO:0007669"/>
    <property type="project" value="UniProtKB-SubCell"/>
</dbReference>
<comment type="subcellular location">
    <subcellularLocation>
        <location evidence="1">Cell membrane</location>
        <topology evidence="1">Multi-pass membrane protein</topology>
    </subcellularLocation>
    <subcellularLocation>
        <location evidence="6">Membrane</location>
        <topology evidence="6">Multi-pass membrane protein</topology>
    </subcellularLocation>
</comment>
<feature type="transmembrane region" description="Helical" evidence="7">
    <location>
        <begin position="93"/>
        <end position="118"/>
    </location>
</feature>
<evidence type="ECO:0000256" key="1">
    <source>
        <dbReference type="ARBA" id="ARBA00004651"/>
    </source>
</evidence>
<organism evidence="9 10">
    <name type="scientific">Abyssibacter profundi</name>
    <dbReference type="NCBI Taxonomy" id="2182787"/>
    <lineage>
        <taxon>Bacteria</taxon>
        <taxon>Pseudomonadati</taxon>
        <taxon>Pseudomonadota</taxon>
        <taxon>Gammaproteobacteria</taxon>
        <taxon>Chromatiales</taxon>
        <taxon>Oceanococcaceae</taxon>
        <taxon>Abyssibacter</taxon>
    </lineage>
</organism>
<proteinExistence type="inferred from homology"/>
<comment type="similarity">
    <text evidence="6">Belongs to the exbB/tolQ family.</text>
</comment>
<reference evidence="9 10" key="1">
    <citation type="submission" date="2018-05" db="EMBL/GenBank/DDBJ databases">
        <title>Abyssibacter profundi OUC007T gen. nov., sp. nov, a marine bacterium isolated from seawater of the Mariana Trench.</title>
        <authorList>
            <person name="Zhou S."/>
        </authorList>
    </citation>
    <scope>NUCLEOTIDE SEQUENCE [LARGE SCALE GENOMIC DNA]</scope>
    <source>
        <strain evidence="9 10">OUC007</strain>
    </source>
</reference>
<keyword evidence="2" id="KW-1003">Cell membrane</keyword>
<evidence type="ECO:0000256" key="3">
    <source>
        <dbReference type="ARBA" id="ARBA00022692"/>
    </source>
</evidence>
<evidence type="ECO:0000256" key="2">
    <source>
        <dbReference type="ARBA" id="ARBA00022475"/>
    </source>
</evidence>
<evidence type="ECO:0000259" key="8">
    <source>
        <dbReference type="Pfam" id="PF01618"/>
    </source>
</evidence>
<evidence type="ECO:0000256" key="5">
    <source>
        <dbReference type="ARBA" id="ARBA00023136"/>
    </source>
</evidence>
<dbReference type="RefSeq" id="WP_109720854.1">
    <property type="nucleotide sequence ID" value="NZ_QEQK01000011.1"/>
</dbReference>
<sequence length="173" mass="19061">MLQLEPFASILDFLENGGPIVWILLFVAIGLWSLIIERLLFVSFTYPKLKQAAIEQWDQQADRRSWLSKGLRARLISETSKSVARSVLTIKTLVALCPMIGLLGTVTGMVSVFDVMAISGTGNARAMASGVYRATLPTMAGMVVALSGIYFSVQLENLAKRERRELEDELGSH</sequence>
<evidence type="ECO:0000256" key="4">
    <source>
        <dbReference type="ARBA" id="ARBA00022989"/>
    </source>
</evidence>
<dbReference type="InterPro" id="IPR002898">
    <property type="entry name" value="MotA_ExbB_proton_chnl"/>
</dbReference>
<feature type="domain" description="MotA/TolQ/ExbB proton channel" evidence="8">
    <location>
        <begin position="76"/>
        <end position="167"/>
    </location>
</feature>
<gene>
    <name evidence="9" type="ORF">DEH80_12550</name>
</gene>
<feature type="transmembrane region" description="Helical" evidence="7">
    <location>
        <begin position="20"/>
        <end position="41"/>
    </location>
</feature>
<dbReference type="Pfam" id="PF01618">
    <property type="entry name" value="MotA_ExbB"/>
    <property type="match status" value="1"/>
</dbReference>
<comment type="caution">
    <text evidence="9">The sequence shown here is derived from an EMBL/GenBank/DDBJ whole genome shotgun (WGS) entry which is preliminary data.</text>
</comment>
<dbReference type="EMBL" id="QEQK01000011">
    <property type="protein sequence ID" value="PWN55311.1"/>
    <property type="molecule type" value="Genomic_DNA"/>
</dbReference>
<dbReference type="PANTHER" id="PTHR30625">
    <property type="entry name" value="PROTEIN TOLQ"/>
    <property type="match status" value="1"/>
</dbReference>
<keyword evidence="5 7" id="KW-0472">Membrane</keyword>
<accession>A0A383XRQ7</accession>
<name>A0A383XRQ7_9GAMM</name>
<feature type="transmembrane region" description="Helical" evidence="7">
    <location>
        <begin position="130"/>
        <end position="153"/>
    </location>
</feature>
<keyword evidence="4 7" id="KW-1133">Transmembrane helix</keyword>
<keyword evidence="10" id="KW-1185">Reference proteome</keyword>
<keyword evidence="3 7" id="KW-0812">Transmembrane</keyword>
<evidence type="ECO:0000256" key="7">
    <source>
        <dbReference type="SAM" id="Phobius"/>
    </source>
</evidence>
<evidence type="ECO:0000256" key="6">
    <source>
        <dbReference type="RuleBase" id="RU004057"/>
    </source>
</evidence>
<dbReference type="PANTHER" id="PTHR30625:SF18">
    <property type="entry name" value="TONB2 ENERGY TRANSDUCTION SYSTEM INNER MEMBRANE COMPONENT EXBB"/>
    <property type="match status" value="1"/>
</dbReference>
<evidence type="ECO:0000313" key="9">
    <source>
        <dbReference type="EMBL" id="PWN55311.1"/>
    </source>
</evidence>